<name>A0A9X3HLZ2_9FLAO</name>
<dbReference type="AlphaFoldDB" id="A0A9X3HLZ2"/>
<sequence length="44" mass="5101">MDIDDIQDNFGNKYNKSMTEMIEYAESEGLISKTKAKKLKIKCK</sequence>
<gene>
    <name evidence="1" type="ORF">OIU80_16375</name>
</gene>
<reference evidence="1" key="1">
    <citation type="submission" date="2022-10" db="EMBL/GenBank/DDBJ databases">
        <title>Two novel species of Flavobacterium.</title>
        <authorList>
            <person name="Liu Q."/>
            <person name="Xin Y.-H."/>
        </authorList>
    </citation>
    <scope>NUCLEOTIDE SEQUENCE</scope>
    <source>
        <strain evidence="1">LS1R47</strain>
    </source>
</reference>
<evidence type="ECO:0000313" key="1">
    <source>
        <dbReference type="EMBL" id="MCV9933861.1"/>
    </source>
</evidence>
<evidence type="ECO:0000313" key="2">
    <source>
        <dbReference type="Proteomes" id="UP001151133"/>
    </source>
</evidence>
<accession>A0A9X3HLZ2</accession>
<protein>
    <submittedName>
        <fullName evidence="1">Uncharacterized protein</fullName>
    </submittedName>
</protein>
<proteinExistence type="predicted"/>
<organism evidence="1 2">
    <name type="scientific">Flavobacterium frigoritolerans</name>
    <dbReference type="NCBI Taxonomy" id="2987686"/>
    <lineage>
        <taxon>Bacteria</taxon>
        <taxon>Pseudomonadati</taxon>
        <taxon>Bacteroidota</taxon>
        <taxon>Flavobacteriia</taxon>
        <taxon>Flavobacteriales</taxon>
        <taxon>Flavobacteriaceae</taxon>
        <taxon>Flavobacterium</taxon>
    </lineage>
</organism>
<keyword evidence="2" id="KW-1185">Reference proteome</keyword>
<dbReference type="Proteomes" id="UP001151133">
    <property type="component" value="Unassembled WGS sequence"/>
</dbReference>
<comment type="caution">
    <text evidence="1">The sequence shown here is derived from an EMBL/GenBank/DDBJ whole genome shotgun (WGS) entry which is preliminary data.</text>
</comment>
<dbReference type="EMBL" id="JAOZEV010000014">
    <property type="protein sequence ID" value="MCV9933861.1"/>
    <property type="molecule type" value="Genomic_DNA"/>
</dbReference>
<dbReference type="RefSeq" id="WP_264288060.1">
    <property type="nucleotide sequence ID" value="NZ_JAOZEV010000014.1"/>
</dbReference>